<evidence type="ECO:0000259" key="4">
    <source>
        <dbReference type="PROSITE" id="PS50051"/>
    </source>
</evidence>
<feature type="region of interest" description="Disordered" evidence="3">
    <location>
        <begin position="60"/>
        <end position="92"/>
    </location>
</feature>
<dbReference type="GO" id="GO:0000727">
    <property type="term" value="P:double-strand break repair via break-induced replication"/>
    <property type="evidence" value="ECO:0007669"/>
    <property type="project" value="TreeGrafter"/>
</dbReference>
<protein>
    <submittedName>
        <fullName evidence="5">DNA helicase</fullName>
    </submittedName>
</protein>
<dbReference type="PANTHER" id="PTHR11630:SF46">
    <property type="entry name" value="DNA REPLICATION LICENSING FACTOR MCM3-RELATED"/>
    <property type="match status" value="1"/>
</dbReference>
<evidence type="ECO:0000313" key="5">
    <source>
        <dbReference type="EMBL" id="KAA0196215.1"/>
    </source>
</evidence>
<keyword evidence="1" id="KW-0547">Nucleotide-binding</keyword>
<dbReference type="InterPro" id="IPR031327">
    <property type="entry name" value="MCM"/>
</dbReference>
<dbReference type="Gene3D" id="3.40.50.300">
    <property type="entry name" value="P-loop containing nucleotide triphosphate hydrolases"/>
    <property type="match status" value="1"/>
</dbReference>
<name>A0A8E0S4B1_9TREM</name>
<dbReference type="GO" id="GO:0005634">
    <property type="term" value="C:nucleus"/>
    <property type="evidence" value="ECO:0007669"/>
    <property type="project" value="TreeGrafter"/>
</dbReference>
<feature type="compositionally biased region" description="Acidic residues" evidence="3">
    <location>
        <begin position="70"/>
        <end position="80"/>
    </location>
</feature>
<dbReference type="PANTHER" id="PTHR11630">
    <property type="entry name" value="DNA REPLICATION LICENSING FACTOR MCM FAMILY MEMBER"/>
    <property type="match status" value="1"/>
</dbReference>
<accession>A0A8E0S4B1</accession>
<dbReference type="GO" id="GO:0003697">
    <property type="term" value="F:single-stranded DNA binding"/>
    <property type="evidence" value="ECO:0007669"/>
    <property type="project" value="TreeGrafter"/>
</dbReference>
<keyword evidence="2" id="KW-0067">ATP-binding</keyword>
<evidence type="ECO:0000313" key="6">
    <source>
        <dbReference type="Proteomes" id="UP000728185"/>
    </source>
</evidence>
<evidence type="ECO:0000256" key="2">
    <source>
        <dbReference type="ARBA" id="ARBA00022840"/>
    </source>
</evidence>
<dbReference type="GO" id="GO:0006271">
    <property type="term" value="P:DNA strand elongation involved in DNA replication"/>
    <property type="evidence" value="ECO:0007669"/>
    <property type="project" value="TreeGrafter"/>
</dbReference>
<comment type="caution">
    <text evidence="5">The sequence shown here is derived from an EMBL/GenBank/DDBJ whole genome shotgun (WGS) entry which is preliminary data.</text>
</comment>
<keyword evidence="5" id="KW-0378">Hydrolase</keyword>
<dbReference type="AlphaFoldDB" id="A0A8E0S4B1"/>
<proteinExistence type="predicted"/>
<dbReference type="GO" id="GO:0017116">
    <property type="term" value="F:single-stranded DNA helicase activity"/>
    <property type="evidence" value="ECO:0007669"/>
    <property type="project" value="TreeGrafter"/>
</dbReference>
<dbReference type="EMBL" id="LUCM01003184">
    <property type="protein sequence ID" value="KAA0196215.1"/>
    <property type="molecule type" value="Genomic_DNA"/>
</dbReference>
<reference evidence="5" key="1">
    <citation type="submission" date="2019-05" db="EMBL/GenBank/DDBJ databases">
        <title>Annotation for the trematode Fasciolopsis buski.</title>
        <authorList>
            <person name="Choi Y.-J."/>
        </authorList>
    </citation>
    <scope>NUCLEOTIDE SEQUENCE</scope>
    <source>
        <strain evidence="5">HT</strain>
        <tissue evidence="5">Whole worm</tissue>
    </source>
</reference>
<gene>
    <name evidence="5" type="ORF">FBUS_03936</name>
</gene>
<feature type="domain" description="MCM C-terminal AAA(+) ATPase" evidence="4">
    <location>
        <begin position="1"/>
        <end position="33"/>
    </location>
</feature>
<evidence type="ECO:0000256" key="3">
    <source>
        <dbReference type="SAM" id="MobiDB-lite"/>
    </source>
</evidence>
<dbReference type="InterPro" id="IPR027417">
    <property type="entry name" value="P-loop_NTPase"/>
</dbReference>
<dbReference type="GO" id="GO:1902975">
    <property type="term" value="P:mitotic DNA replication initiation"/>
    <property type="evidence" value="ECO:0007669"/>
    <property type="project" value="TreeGrafter"/>
</dbReference>
<dbReference type="GO" id="GO:0005524">
    <property type="term" value="F:ATP binding"/>
    <property type="evidence" value="ECO:0007669"/>
    <property type="project" value="UniProtKB-KW"/>
</dbReference>
<dbReference type="GO" id="GO:0042555">
    <property type="term" value="C:MCM complex"/>
    <property type="evidence" value="ECO:0007669"/>
    <property type="project" value="TreeGrafter"/>
</dbReference>
<dbReference type="PROSITE" id="PS50051">
    <property type="entry name" value="MCM_2"/>
    <property type="match status" value="1"/>
</dbReference>
<feature type="compositionally biased region" description="Basic and acidic residues" evidence="3">
    <location>
        <begin position="83"/>
        <end position="92"/>
    </location>
</feature>
<sequence>MRAEDSLLSRFDLLFIVLDKADPESDRAVAEHVLRTHRFRSPGEQEGEALPLQNAARLLSTGADPLSEAGQEEVEDEDLGPDVIKRRDEDQV</sequence>
<dbReference type="InterPro" id="IPR001208">
    <property type="entry name" value="MCM_dom"/>
</dbReference>
<organism evidence="5 6">
    <name type="scientific">Fasciolopsis buskii</name>
    <dbReference type="NCBI Taxonomy" id="27845"/>
    <lineage>
        <taxon>Eukaryota</taxon>
        <taxon>Metazoa</taxon>
        <taxon>Spiralia</taxon>
        <taxon>Lophotrochozoa</taxon>
        <taxon>Platyhelminthes</taxon>
        <taxon>Trematoda</taxon>
        <taxon>Digenea</taxon>
        <taxon>Plagiorchiida</taxon>
        <taxon>Echinostomata</taxon>
        <taxon>Echinostomatoidea</taxon>
        <taxon>Fasciolidae</taxon>
        <taxon>Fasciolopsis</taxon>
    </lineage>
</organism>
<dbReference type="OrthoDB" id="1882346at2759"/>
<dbReference type="Pfam" id="PF00493">
    <property type="entry name" value="MCM"/>
    <property type="match status" value="1"/>
</dbReference>
<keyword evidence="6" id="KW-1185">Reference proteome</keyword>
<keyword evidence="5" id="KW-0347">Helicase</keyword>
<dbReference type="Proteomes" id="UP000728185">
    <property type="component" value="Unassembled WGS sequence"/>
</dbReference>
<evidence type="ECO:0000256" key="1">
    <source>
        <dbReference type="ARBA" id="ARBA00022741"/>
    </source>
</evidence>